<dbReference type="AlphaFoldDB" id="A0A9D4RB75"/>
<sequence>MDSRKRKAYSIAEKLNIVDWQHRGEAQVMVSRDLNIAESTLCGWLKDEAKLLSSLADMDCEGSKRKCQCTAKDPQFEKAMIDWFNQERSEGNTIGANCARPSQGLPLTYTR</sequence>
<dbReference type="Gene3D" id="1.10.10.10">
    <property type="entry name" value="Winged helix-like DNA-binding domain superfamily/Winged helix DNA-binding domain"/>
    <property type="match status" value="1"/>
</dbReference>
<evidence type="ECO:0000259" key="1">
    <source>
        <dbReference type="Pfam" id="PF04218"/>
    </source>
</evidence>
<dbReference type="InterPro" id="IPR036388">
    <property type="entry name" value="WH-like_DNA-bd_sf"/>
</dbReference>
<reference evidence="2" key="1">
    <citation type="journal article" date="2019" name="bioRxiv">
        <title>The Genome of the Zebra Mussel, Dreissena polymorpha: A Resource for Invasive Species Research.</title>
        <authorList>
            <person name="McCartney M.A."/>
            <person name="Auch B."/>
            <person name="Kono T."/>
            <person name="Mallez S."/>
            <person name="Zhang Y."/>
            <person name="Obille A."/>
            <person name="Becker A."/>
            <person name="Abrahante J.E."/>
            <person name="Garbe J."/>
            <person name="Badalamenti J.P."/>
            <person name="Herman A."/>
            <person name="Mangelson H."/>
            <person name="Liachko I."/>
            <person name="Sullivan S."/>
            <person name="Sone E.D."/>
            <person name="Koren S."/>
            <person name="Silverstein K.A.T."/>
            <person name="Beckman K.B."/>
            <person name="Gohl D.M."/>
        </authorList>
    </citation>
    <scope>NUCLEOTIDE SEQUENCE</scope>
    <source>
        <strain evidence="2">Duluth1</strain>
        <tissue evidence="2">Whole animal</tissue>
    </source>
</reference>
<gene>
    <name evidence="2" type="ORF">DPMN_024760</name>
</gene>
<comment type="caution">
    <text evidence="2">The sequence shown here is derived from an EMBL/GenBank/DDBJ whole genome shotgun (WGS) entry which is preliminary data.</text>
</comment>
<dbReference type="GO" id="GO:0003677">
    <property type="term" value="F:DNA binding"/>
    <property type="evidence" value="ECO:0007669"/>
    <property type="project" value="InterPro"/>
</dbReference>
<proteinExistence type="predicted"/>
<accession>A0A9D4RB75</accession>
<organism evidence="2 3">
    <name type="scientific">Dreissena polymorpha</name>
    <name type="common">Zebra mussel</name>
    <name type="synonym">Mytilus polymorpha</name>
    <dbReference type="NCBI Taxonomy" id="45954"/>
    <lineage>
        <taxon>Eukaryota</taxon>
        <taxon>Metazoa</taxon>
        <taxon>Spiralia</taxon>
        <taxon>Lophotrochozoa</taxon>
        <taxon>Mollusca</taxon>
        <taxon>Bivalvia</taxon>
        <taxon>Autobranchia</taxon>
        <taxon>Heteroconchia</taxon>
        <taxon>Euheterodonta</taxon>
        <taxon>Imparidentia</taxon>
        <taxon>Neoheterodontei</taxon>
        <taxon>Myida</taxon>
        <taxon>Dreissenoidea</taxon>
        <taxon>Dreissenidae</taxon>
        <taxon>Dreissena</taxon>
    </lineage>
</organism>
<dbReference type="InterPro" id="IPR009057">
    <property type="entry name" value="Homeodomain-like_sf"/>
</dbReference>
<reference evidence="2" key="2">
    <citation type="submission" date="2020-11" db="EMBL/GenBank/DDBJ databases">
        <authorList>
            <person name="McCartney M.A."/>
            <person name="Auch B."/>
            <person name="Kono T."/>
            <person name="Mallez S."/>
            <person name="Becker A."/>
            <person name="Gohl D.M."/>
            <person name="Silverstein K.A.T."/>
            <person name="Koren S."/>
            <person name="Bechman K.B."/>
            <person name="Herman A."/>
            <person name="Abrahante J.E."/>
            <person name="Garbe J."/>
        </authorList>
    </citation>
    <scope>NUCLEOTIDE SEQUENCE</scope>
    <source>
        <strain evidence="2">Duluth1</strain>
        <tissue evidence="2">Whole animal</tissue>
    </source>
</reference>
<protein>
    <recommendedName>
        <fullName evidence="1">HTH psq-type domain-containing protein</fullName>
    </recommendedName>
</protein>
<dbReference type="EMBL" id="JAIWYP010000002">
    <property type="protein sequence ID" value="KAH3861809.1"/>
    <property type="molecule type" value="Genomic_DNA"/>
</dbReference>
<dbReference type="Proteomes" id="UP000828390">
    <property type="component" value="Unassembled WGS sequence"/>
</dbReference>
<dbReference type="Pfam" id="PF04218">
    <property type="entry name" value="CENP-B_N"/>
    <property type="match status" value="1"/>
</dbReference>
<feature type="domain" description="HTH psq-type" evidence="1">
    <location>
        <begin position="4"/>
        <end position="54"/>
    </location>
</feature>
<keyword evidence="3" id="KW-1185">Reference proteome</keyword>
<dbReference type="SUPFAM" id="SSF46689">
    <property type="entry name" value="Homeodomain-like"/>
    <property type="match status" value="1"/>
</dbReference>
<dbReference type="InterPro" id="IPR007889">
    <property type="entry name" value="HTH_Psq"/>
</dbReference>
<evidence type="ECO:0000313" key="2">
    <source>
        <dbReference type="EMBL" id="KAH3861809.1"/>
    </source>
</evidence>
<evidence type="ECO:0000313" key="3">
    <source>
        <dbReference type="Proteomes" id="UP000828390"/>
    </source>
</evidence>
<name>A0A9D4RB75_DREPO</name>